<gene>
    <name evidence="2" type="ORF">D8674_019987</name>
</gene>
<name>A0A5N5G931_9ROSA</name>
<reference evidence="2 3" key="1">
    <citation type="submission" date="2019-09" db="EMBL/GenBank/DDBJ databases">
        <authorList>
            <person name="Ou C."/>
        </authorList>
    </citation>
    <scope>NUCLEOTIDE SEQUENCE [LARGE SCALE GENOMIC DNA]</scope>
    <source>
        <strain evidence="2">S2</strain>
        <tissue evidence="2">Leaf</tissue>
    </source>
</reference>
<dbReference type="Proteomes" id="UP000327157">
    <property type="component" value="Chromosome 17"/>
</dbReference>
<proteinExistence type="predicted"/>
<keyword evidence="3" id="KW-1185">Reference proteome</keyword>
<evidence type="ECO:0000256" key="1">
    <source>
        <dbReference type="SAM" id="MobiDB-lite"/>
    </source>
</evidence>
<reference evidence="2 3" key="3">
    <citation type="submission" date="2019-11" db="EMBL/GenBank/DDBJ databases">
        <title>A de novo genome assembly of a pear dwarfing rootstock.</title>
        <authorList>
            <person name="Wang F."/>
            <person name="Wang J."/>
            <person name="Li S."/>
            <person name="Zhang Y."/>
            <person name="Fang M."/>
            <person name="Ma L."/>
            <person name="Zhao Y."/>
            <person name="Jiang S."/>
        </authorList>
    </citation>
    <scope>NUCLEOTIDE SEQUENCE [LARGE SCALE GENOMIC DNA]</scope>
    <source>
        <strain evidence="2">S2</strain>
        <tissue evidence="2">Leaf</tissue>
    </source>
</reference>
<comment type="caution">
    <text evidence="2">The sequence shown here is derived from an EMBL/GenBank/DDBJ whole genome shotgun (WGS) entry which is preliminary data.</text>
</comment>
<evidence type="ECO:0000313" key="2">
    <source>
        <dbReference type="EMBL" id="KAB2611955.1"/>
    </source>
</evidence>
<dbReference type="AlphaFoldDB" id="A0A5N5G931"/>
<evidence type="ECO:0000313" key="3">
    <source>
        <dbReference type="Proteomes" id="UP000327157"/>
    </source>
</evidence>
<accession>A0A5N5G931</accession>
<feature type="region of interest" description="Disordered" evidence="1">
    <location>
        <begin position="1"/>
        <end position="32"/>
    </location>
</feature>
<organism evidence="2 3">
    <name type="scientific">Pyrus ussuriensis x Pyrus communis</name>
    <dbReference type="NCBI Taxonomy" id="2448454"/>
    <lineage>
        <taxon>Eukaryota</taxon>
        <taxon>Viridiplantae</taxon>
        <taxon>Streptophyta</taxon>
        <taxon>Embryophyta</taxon>
        <taxon>Tracheophyta</taxon>
        <taxon>Spermatophyta</taxon>
        <taxon>Magnoliopsida</taxon>
        <taxon>eudicotyledons</taxon>
        <taxon>Gunneridae</taxon>
        <taxon>Pentapetalae</taxon>
        <taxon>rosids</taxon>
        <taxon>fabids</taxon>
        <taxon>Rosales</taxon>
        <taxon>Rosaceae</taxon>
        <taxon>Amygdaloideae</taxon>
        <taxon>Maleae</taxon>
        <taxon>Pyrus</taxon>
    </lineage>
</organism>
<sequence>MGDKDNTVSIEIGKDSFPPSLRERKPDQERLESSEFGLVRFEKGGWEGEGEDEAGIVSNHRSSASIRHEEAGW</sequence>
<feature type="region of interest" description="Disordered" evidence="1">
    <location>
        <begin position="47"/>
        <end position="73"/>
    </location>
</feature>
<protein>
    <submittedName>
        <fullName evidence="2">Uncharacterized protein</fullName>
    </submittedName>
</protein>
<reference evidence="3" key="2">
    <citation type="submission" date="2019-10" db="EMBL/GenBank/DDBJ databases">
        <title>A de novo genome assembly of a pear dwarfing rootstock.</title>
        <authorList>
            <person name="Wang F."/>
            <person name="Wang J."/>
            <person name="Li S."/>
            <person name="Zhang Y."/>
            <person name="Fang M."/>
            <person name="Ma L."/>
            <person name="Zhao Y."/>
            <person name="Jiang S."/>
        </authorList>
    </citation>
    <scope>NUCLEOTIDE SEQUENCE [LARGE SCALE GENOMIC DNA]</scope>
</reference>
<feature type="compositionally biased region" description="Basic and acidic residues" evidence="1">
    <location>
        <begin position="21"/>
        <end position="32"/>
    </location>
</feature>
<dbReference type="EMBL" id="SMOL01000487">
    <property type="protein sequence ID" value="KAB2611955.1"/>
    <property type="molecule type" value="Genomic_DNA"/>
</dbReference>